<evidence type="ECO:0000256" key="3">
    <source>
        <dbReference type="ARBA" id="ARBA00024679"/>
    </source>
</evidence>
<feature type="chain" id="PRO_5011785563" description="Multifunctional fusion protein" evidence="9">
    <location>
        <begin position="28"/>
        <end position="411"/>
    </location>
</feature>
<comment type="caution">
    <text evidence="7">Lacks conserved residue(s) required for the propagation of feature annotation.</text>
</comment>
<dbReference type="FunFam" id="2.170.150.20:FF:000003">
    <property type="entry name" value="Peptide methionine sulfoxide reductase MsrB"/>
    <property type="match status" value="1"/>
</dbReference>
<name>A0A1I6H5J4_9GAMM</name>
<dbReference type="GO" id="GO:0033743">
    <property type="term" value="F:peptide-methionine (R)-S-oxide reductase activity"/>
    <property type="evidence" value="ECO:0007669"/>
    <property type="project" value="UniProtKB-UniRule"/>
</dbReference>
<feature type="domain" description="MsrB" evidence="10">
    <location>
        <begin position="265"/>
        <end position="387"/>
    </location>
</feature>
<dbReference type="PANTHER" id="PTHR43774">
    <property type="entry name" value="PEPTIDE METHIONINE SULFOXIDE REDUCTASE"/>
    <property type="match status" value="1"/>
</dbReference>
<keyword evidence="2" id="KW-0511">Multifunctional enzyme</keyword>
<dbReference type="HAMAP" id="MF_01401">
    <property type="entry name" value="MsrA"/>
    <property type="match status" value="1"/>
</dbReference>
<dbReference type="Gene3D" id="3.30.1060.10">
    <property type="entry name" value="Peptide methionine sulphoxide reductase MsrA"/>
    <property type="match status" value="1"/>
</dbReference>
<dbReference type="HAMAP" id="MF_01400">
    <property type="entry name" value="MsrB"/>
    <property type="match status" value="1"/>
</dbReference>
<dbReference type="InterPro" id="IPR002579">
    <property type="entry name" value="Met_Sox_Rdtase_MsrB_dom"/>
</dbReference>
<dbReference type="STRING" id="375760.SAMN04488073_2332"/>
<dbReference type="SUPFAM" id="SSF51316">
    <property type="entry name" value="Mss4-like"/>
    <property type="match status" value="1"/>
</dbReference>
<protein>
    <recommendedName>
        <fullName evidence="7 8">Multifunctional fusion protein</fullName>
    </recommendedName>
    <domain>
        <recommendedName>
            <fullName evidence="8">Peptide methionine sulfoxide reductase MsrA</fullName>
            <shortName evidence="8">Protein-methionine-S-oxide reductase</shortName>
            <ecNumber evidence="8">1.8.4.11</ecNumber>
        </recommendedName>
        <alternativeName>
            <fullName evidence="8">Peptide-methionine (S)-S-oxide reductase</fullName>
            <shortName evidence="8">Peptide Met(O) reductase</shortName>
        </alternativeName>
    </domain>
    <domain>
        <recommendedName>
            <fullName evidence="7">Peptide methionine sulfoxide reductase MsrB</fullName>
            <ecNumber evidence="7">1.8.4.12</ecNumber>
        </recommendedName>
        <alternativeName>
            <fullName evidence="7">Peptide-methionine (R)-S-oxide reductase</fullName>
        </alternativeName>
    </domain>
</protein>
<dbReference type="RefSeq" id="WP_091989898.1">
    <property type="nucleotide sequence ID" value="NZ_FOYV01000001.1"/>
</dbReference>
<dbReference type="NCBIfam" id="TIGR00357">
    <property type="entry name" value="peptide-methionine (R)-S-oxide reductase MsrB"/>
    <property type="match status" value="1"/>
</dbReference>
<dbReference type="NCBIfam" id="TIGR00401">
    <property type="entry name" value="msrA"/>
    <property type="match status" value="1"/>
</dbReference>
<comment type="catalytic activity">
    <reaction evidence="5 7">
        <text>L-methionyl-[protein] + [thioredoxin]-disulfide + H2O = L-methionyl-(R)-S-oxide-[protein] + [thioredoxin]-dithiol</text>
        <dbReference type="Rhea" id="RHEA:24164"/>
        <dbReference type="Rhea" id="RHEA-COMP:10698"/>
        <dbReference type="Rhea" id="RHEA-COMP:10700"/>
        <dbReference type="Rhea" id="RHEA-COMP:12313"/>
        <dbReference type="Rhea" id="RHEA-COMP:12314"/>
        <dbReference type="ChEBI" id="CHEBI:15377"/>
        <dbReference type="ChEBI" id="CHEBI:16044"/>
        <dbReference type="ChEBI" id="CHEBI:29950"/>
        <dbReference type="ChEBI" id="CHEBI:45764"/>
        <dbReference type="ChEBI" id="CHEBI:50058"/>
        <dbReference type="EC" id="1.8.4.12"/>
    </reaction>
</comment>
<comment type="catalytic activity">
    <reaction evidence="6 8">
        <text>[thioredoxin]-disulfide + L-methionine + H2O = L-methionine (S)-S-oxide + [thioredoxin]-dithiol</text>
        <dbReference type="Rhea" id="RHEA:19993"/>
        <dbReference type="Rhea" id="RHEA-COMP:10698"/>
        <dbReference type="Rhea" id="RHEA-COMP:10700"/>
        <dbReference type="ChEBI" id="CHEBI:15377"/>
        <dbReference type="ChEBI" id="CHEBI:29950"/>
        <dbReference type="ChEBI" id="CHEBI:50058"/>
        <dbReference type="ChEBI" id="CHEBI:57844"/>
        <dbReference type="ChEBI" id="CHEBI:58772"/>
        <dbReference type="EC" id="1.8.4.11"/>
    </reaction>
</comment>
<evidence type="ECO:0000313" key="12">
    <source>
        <dbReference type="Proteomes" id="UP000199290"/>
    </source>
</evidence>
<dbReference type="Pfam" id="PF01641">
    <property type="entry name" value="SelR"/>
    <property type="match status" value="1"/>
</dbReference>
<dbReference type="InterPro" id="IPR002569">
    <property type="entry name" value="Met_Sox_Rdtase_MsrA_dom"/>
</dbReference>
<accession>A0A1I6H5J4</accession>
<dbReference type="Pfam" id="PF01625">
    <property type="entry name" value="PMSR"/>
    <property type="match status" value="1"/>
</dbReference>
<dbReference type="EMBL" id="FOYV01000001">
    <property type="protein sequence ID" value="SFR49660.1"/>
    <property type="molecule type" value="Genomic_DNA"/>
</dbReference>
<keyword evidence="12" id="KW-1185">Reference proteome</keyword>
<evidence type="ECO:0000256" key="5">
    <source>
        <dbReference type="ARBA" id="ARBA00048488"/>
    </source>
</evidence>
<reference evidence="12" key="1">
    <citation type="submission" date="2016-10" db="EMBL/GenBank/DDBJ databases">
        <authorList>
            <person name="Varghese N."/>
            <person name="Submissions S."/>
        </authorList>
    </citation>
    <scope>NUCLEOTIDE SEQUENCE [LARGE SCALE GENOMIC DNA]</scope>
    <source>
        <strain evidence="12">CGMCC 1.6294</strain>
    </source>
</reference>
<dbReference type="GO" id="GO:0008113">
    <property type="term" value="F:peptide-methionine (S)-S-oxide reductase activity"/>
    <property type="evidence" value="ECO:0007669"/>
    <property type="project" value="UniProtKB-UniRule"/>
</dbReference>
<feature type="active site" description="Nucleophile" evidence="7">
    <location>
        <position position="376"/>
    </location>
</feature>
<dbReference type="AlphaFoldDB" id="A0A1I6H5J4"/>
<feature type="signal peptide" evidence="9">
    <location>
        <begin position="1"/>
        <end position="27"/>
    </location>
</feature>
<dbReference type="Gene3D" id="2.170.150.20">
    <property type="entry name" value="Peptide methionine sulfoxide reductase"/>
    <property type="match status" value="1"/>
</dbReference>
<evidence type="ECO:0000256" key="2">
    <source>
        <dbReference type="ARBA" id="ARBA00023268"/>
    </source>
</evidence>
<gene>
    <name evidence="8" type="primary">msrA</name>
    <name evidence="7" type="synonym">msrB</name>
    <name evidence="11" type="ORF">SAMN04488073_2332</name>
</gene>
<proteinExistence type="inferred from homology"/>
<dbReference type="OrthoDB" id="4174719at2"/>
<evidence type="ECO:0000256" key="8">
    <source>
        <dbReference type="HAMAP-Rule" id="MF_01401"/>
    </source>
</evidence>
<dbReference type="Proteomes" id="UP000199290">
    <property type="component" value="Unassembled WGS sequence"/>
</dbReference>
<dbReference type="GO" id="GO:0033744">
    <property type="term" value="F:L-methionine:thioredoxin-disulfide S-oxidoreductase activity"/>
    <property type="evidence" value="ECO:0007669"/>
    <property type="project" value="RHEA"/>
</dbReference>
<sequence>MKRTIAGTVIALALVTAGGLFTAQATAEKHQARDTRFAPDQPGLAVATFAGGCFWCVEAGYEKRVPGVVEAVSGYAGGDQANPTYQQVSSGKTGHTEAVQVYYDPEKMTYEGLLQALWRMMDPTDNQGQFVDRGKQYRPAIFYHNEAQKRLAEQAVAELEASGVYDKPVVIEVVPLKNFYAAEEYHQDYYEKNPVRYNFYTFNSGRYQFIEKVYGEDYQLDYSRFQENATVDASDDLVSNGGATASADKADGKGFDPKTFEMPSQQALKKRLTDMQYEVTQEDGTEPAFNNKYWDNKQPGLYVDIVSGEPLFSSRDKYKSGTGWPSFTRPITPDAVVEREDNSLFMTRTEIRSQYADSHLGHVFNDGPKPTGLRYCMNSAALDFIPLDKMEQAGYGKWIDEVKPKAEVAGQ</sequence>
<evidence type="ECO:0000256" key="1">
    <source>
        <dbReference type="ARBA" id="ARBA00023002"/>
    </source>
</evidence>
<dbReference type="SUPFAM" id="SSF55068">
    <property type="entry name" value="Peptide methionine sulfoxide reductase"/>
    <property type="match status" value="1"/>
</dbReference>
<evidence type="ECO:0000313" key="11">
    <source>
        <dbReference type="EMBL" id="SFR49660.1"/>
    </source>
</evidence>
<dbReference type="PANTHER" id="PTHR43774:SF1">
    <property type="entry name" value="PEPTIDE METHIONINE SULFOXIDE REDUCTASE MSRA 2"/>
    <property type="match status" value="1"/>
</dbReference>
<comment type="similarity">
    <text evidence="8">Belongs to the MsrA Met sulfoxide reductase family.</text>
</comment>
<evidence type="ECO:0000256" key="7">
    <source>
        <dbReference type="HAMAP-Rule" id="MF_01400"/>
    </source>
</evidence>
<keyword evidence="9" id="KW-0732">Signal</keyword>
<evidence type="ECO:0000256" key="6">
    <source>
        <dbReference type="ARBA" id="ARBA00048782"/>
    </source>
</evidence>
<evidence type="ECO:0000256" key="9">
    <source>
        <dbReference type="SAM" id="SignalP"/>
    </source>
</evidence>
<keyword evidence="1 7" id="KW-0560">Oxidoreductase</keyword>
<organism evidence="11 12">
    <name type="scientific">Marinobacter gudaonensis</name>
    <dbReference type="NCBI Taxonomy" id="375760"/>
    <lineage>
        <taxon>Bacteria</taxon>
        <taxon>Pseudomonadati</taxon>
        <taxon>Pseudomonadota</taxon>
        <taxon>Gammaproteobacteria</taxon>
        <taxon>Pseudomonadales</taxon>
        <taxon>Marinobacteraceae</taxon>
        <taxon>Marinobacter</taxon>
    </lineage>
</organism>
<dbReference type="InterPro" id="IPR011057">
    <property type="entry name" value="Mss4-like_sf"/>
</dbReference>
<comment type="catalytic activity">
    <reaction evidence="4 8">
        <text>L-methionyl-[protein] + [thioredoxin]-disulfide + H2O = L-methionyl-(S)-S-oxide-[protein] + [thioredoxin]-dithiol</text>
        <dbReference type="Rhea" id="RHEA:14217"/>
        <dbReference type="Rhea" id="RHEA-COMP:10698"/>
        <dbReference type="Rhea" id="RHEA-COMP:10700"/>
        <dbReference type="Rhea" id="RHEA-COMP:12313"/>
        <dbReference type="Rhea" id="RHEA-COMP:12315"/>
        <dbReference type="ChEBI" id="CHEBI:15377"/>
        <dbReference type="ChEBI" id="CHEBI:16044"/>
        <dbReference type="ChEBI" id="CHEBI:29950"/>
        <dbReference type="ChEBI" id="CHEBI:44120"/>
        <dbReference type="ChEBI" id="CHEBI:50058"/>
        <dbReference type="EC" id="1.8.4.11"/>
    </reaction>
</comment>
<evidence type="ECO:0000256" key="4">
    <source>
        <dbReference type="ARBA" id="ARBA00047806"/>
    </source>
</evidence>
<comment type="similarity">
    <text evidence="7">Belongs to the MsrB Met sulfoxide reductase family.</text>
</comment>
<feature type="active site" evidence="8">
    <location>
        <position position="53"/>
    </location>
</feature>
<dbReference type="EC" id="1.8.4.12" evidence="7"/>
<dbReference type="PROSITE" id="PS51790">
    <property type="entry name" value="MSRB"/>
    <property type="match status" value="1"/>
</dbReference>
<evidence type="ECO:0000259" key="10">
    <source>
        <dbReference type="PROSITE" id="PS51790"/>
    </source>
</evidence>
<dbReference type="InterPro" id="IPR036509">
    <property type="entry name" value="Met_Sox_Rdtase_MsrA_sf"/>
</dbReference>
<dbReference type="EC" id="1.8.4.11" evidence="8"/>
<comment type="function">
    <text evidence="3 8">Has an important function as a repair enzyme for proteins that have been inactivated by oxidation. Catalyzes the reversible oxidation-reduction of methionine sulfoxide in proteins to methionine.</text>
</comment>